<dbReference type="EMBL" id="CM042884">
    <property type="protein sequence ID" value="KAI4369990.1"/>
    <property type="molecule type" value="Genomic_DNA"/>
</dbReference>
<keyword evidence="2" id="KW-1185">Reference proteome</keyword>
<evidence type="ECO:0000313" key="1">
    <source>
        <dbReference type="EMBL" id="KAI4369990.1"/>
    </source>
</evidence>
<gene>
    <name evidence="1" type="ORF">MLD38_018378</name>
</gene>
<dbReference type="Proteomes" id="UP001057402">
    <property type="component" value="Chromosome 5"/>
</dbReference>
<comment type="caution">
    <text evidence="1">The sequence shown here is derived from an EMBL/GenBank/DDBJ whole genome shotgun (WGS) entry which is preliminary data.</text>
</comment>
<proteinExistence type="predicted"/>
<protein>
    <submittedName>
        <fullName evidence="1">Uncharacterized protein</fullName>
    </submittedName>
</protein>
<organism evidence="1 2">
    <name type="scientific">Melastoma candidum</name>
    <dbReference type="NCBI Taxonomy" id="119954"/>
    <lineage>
        <taxon>Eukaryota</taxon>
        <taxon>Viridiplantae</taxon>
        <taxon>Streptophyta</taxon>
        <taxon>Embryophyta</taxon>
        <taxon>Tracheophyta</taxon>
        <taxon>Spermatophyta</taxon>
        <taxon>Magnoliopsida</taxon>
        <taxon>eudicotyledons</taxon>
        <taxon>Gunneridae</taxon>
        <taxon>Pentapetalae</taxon>
        <taxon>rosids</taxon>
        <taxon>malvids</taxon>
        <taxon>Myrtales</taxon>
        <taxon>Melastomataceae</taxon>
        <taxon>Melastomatoideae</taxon>
        <taxon>Melastomateae</taxon>
        <taxon>Melastoma</taxon>
    </lineage>
</organism>
<sequence length="81" mass="8992">MRRTRESSRVAQPFSLPTYHPSSNAAEQEMSRARSAENAIHLIPLLVLLCLAILCVFVRSSNSDSPIRDGLIQVLNISTNQ</sequence>
<reference evidence="2" key="1">
    <citation type="journal article" date="2023" name="Front. Plant Sci.">
        <title>Chromosomal-level genome assembly of Melastoma candidum provides insights into trichome evolution.</title>
        <authorList>
            <person name="Zhong Y."/>
            <person name="Wu W."/>
            <person name="Sun C."/>
            <person name="Zou P."/>
            <person name="Liu Y."/>
            <person name="Dai S."/>
            <person name="Zhou R."/>
        </authorList>
    </citation>
    <scope>NUCLEOTIDE SEQUENCE [LARGE SCALE GENOMIC DNA]</scope>
</reference>
<name>A0ACB9QTL4_9MYRT</name>
<accession>A0ACB9QTL4</accession>
<evidence type="ECO:0000313" key="2">
    <source>
        <dbReference type="Proteomes" id="UP001057402"/>
    </source>
</evidence>